<dbReference type="InterPro" id="IPR002347">
    <property type="entry name" value="SDR_fam"/>
</dbReference>
<dbReference type="Pfam" id="PF00106">
    <property type="entry name" value="adh_short"/>
    <property type="match status" value="1"/>
</dbReference>
<evidence type="ECO:0000256" key="2">
    <source>
        <dbReference type="ARBA" id="ARBA00023002"/>
    </source>
</evidence>
<evidence type="ECO:0000256" key="4">
    <source>
        <dbReference type="RuleBase" id="RU000363"/>
    </source>
</evidence>
<dbReference type="InterPro" id="IPR036291">
    <property type="entry name" value="NAD(P)-bd_dom_sf"/>
</dbReference>
<dbReference type="PRINTS" id="PR00081">
    <property type="entry name" value="GDHRDH"/>
</dbReference>
<evidence type="ECO:0000313" key="6">
    <source>
        <dbReference type="EMBL" id="SUH07073.1"/>
    </source>
</evidence>
<protein>
    <recommendedName>
        <fullName evidence="3">Uncharacterized oxidoreductase YghA</fullName>
    </recommendedName>
</protein>
<evidence type="ECO:0000256" key="5">
    <source>
        <dbReference type="SAM" id="MobiDB-lite"/>
    </source>
</evidence>
<dbReference type="PANTHER" id="PTHR48107">
    <property type="entry name" value="NADPH-DEPENDENT ALDEHYDE REDUCTASE-LIKE PROTEIN, CHLOROPLASTIC-RELATED"/>
    <property type="match status" value="1"/>
</dbReference>
<evidence type="ECO:0000256" key="3">
    <source>
        <dbReference type="ARBA" id="ARBA00067437"/>
    </source>
</evidence>
<dbReference type="NCBIfam" id="NF005939">
    <property type="entry name" value="PRK07985.1"/>
    <property type="match status" value="1"/>
</dbReference>
<organism evidence="6 7">
    <name type="scientific">Salmonella enterica I</name>
    <dbReference type="NCBI Taxonomy" id="59201"/>
    <lineage>
        <taxon>Bacteria</taxon>
        <taxon>Pseudomonadati</taxon>
        <taxon>Pseudomonadota</taxon>
        <taxon>Gammaproteobacteria</taxon>
        <taxon>Enterobacterales</taxon>
        <taxon>Enterobacteriaceae</taxon>
        <taxon>Salmonella</taxon>
    </lineage>
</organism>
<sequence length="300" mass="32282">MSHLYDPTTQYYTGEYPKQKQPAPGVQAKMTPVPDCGEKSYVGSGRLKDRKALVTGGDSGIGRAAAIAYAREGADVAINYLPAEEEDAQQVKALIEECGRKAVLLPGDLSDESFARSLVHKAREALGGLDILALVAGKQTAIPEIKDLTSEQFQQTFAVNVFALFWITQEAIPLLPKGASIITTSSIQAYQPSPHLLDYAATKAAILNYSRGLAKQVAEKGIRVNIVAPGPIWTALQISGGQTQDKIPQFGQQTPIEAGRPTGRAGAGVCLSGKPGIQLRYRRSARRVRRGAFRLTHEVD</sequence>
<dbReference type="FunFam" id="3.40.50.720:FF:000097">
    <property type="entry name" value="SDR family oxidoreductase"/>
    <property type="match status" value="1"/>
</dbReference>
<accession>A0A379VKG1</accession>
<gene>
    <name evidence="6" type="primary">yghA</name>
    <name evidence="6" type="ORF">NCTC8256_00950</name>
</gene>
<proteinExistence type="inferred from homology"/>
<dbReference type="EMBL" id="UGXR01000001">
    <property type="protein sequence ID" value="SUH07073.1"/>
    <property type="molecule type" value="Genomic_DNA"/>
</dbReference>
<dbReference type="Gene3D" id="3.40.50.720">
    <property type="entry name" value="NAD(P)-binding Rossmann-like Domain"/>
    <property type="match status" value="1"/>
</dbReference>
<dbReference type="Proteomes" id="UP000254346">
    <property type="component" value="Unassembled WGS sequence"/>
</dbReference>
<dbReference type="AlphaFoldDB" id="A0A379VKG1"/>
<keyword evidence="2 6" id="KW-0560">Oxidoreductase</keyword>
<feature type="region of interest" description="Disordered" evidence="5">
    <location>
        <begin position="1"/>
        <end position="32"/>
    </location>
</feature>
<comment type="similarity">
    <text evidence="1 4">Belongs to the short-chain dehydrogenases/reductases (SDR) family.</text>
</comment>
<dbReference type="PROSITE" id="PS00061">
    <property type="entry name" value="ADH_SHORT"/>
    <property type="match status" value="1"/>
</dbReference>
<dbReference type="InterPro" id="IPR020904">
    <property type="entry name" value="Sc_DH/Rdtase_CS"/>
</dbReference>
<name>A0A379VKG1_SALET</name>
<dbReference type="PRINTS" id="PR00080">
    <property type="entry name" value="SDRFAMILY"/>
</dbReference>
<evidence type="ECO:0000313" key="7">
    <source>
        <dbReference type="Proteomes" id="UP000254346"/>
    </source>
</evidence>
<dbReference type="SUPFAM" id="SSF51735">
    <property type="entry name" value="NAD(P)-binding Rossmann-fold domains"/>
    <property type="match status" value="1"/>
</dbReference>
<evidence type="ECO:0000256" key="1">
    <source>
        <dbReference type="ARBA" id="ARBA00006484"/>
    </source>
</evidence>
<dbReference type="GO" id="GO:0016614">
    <property type="term" value="F:oxidoreductase activity, acting on CH-OH group of donors"/>
    <property type="evidence" value="ECO:0007669"/>
    <property type="project" value="UniProtKB-ARBA"/>
</dbReference>
<reference evidence="6 7" key="1">
    <citation type="submission" date="2018-06" db="EMBL/GenBank/DDBJ databases">
        <authorList>
            <consortium name="Pathogen Informatics"/>
            <person name="Doyle S."/>
        </authorList>
    </citation>
    <scope>NUCLEOTIDE SEQUENCE [LARGE SCALE GENOMIC DNA]</scope>
    <source>
        <strain evidence="6 7">NCTC8256</strain>
    </source>
</reference>
<dbReference type="PANTHER" id="PTHR48107:SF16">
    <property type="entry name" value="NADPH-DEPENDENT ALDEHYDE REDUCTASE 1, CHLOROPLASTIC"/>
    <property type="match status" value="1"/>
</dbReference>